<dbReference type="InterPro" id="IPR054795">
    <property type="entry name" value="TumE"/>
</dbReference>
<dbReference type="Proteomes" id="UP000003781">
    <property type="component" value="Unassembled WGS sequence"/>
</dbReference>
<dbReference type="OrthoDB" id="572460at2"/>
<dbReference type="Pfam" id="PF20126">
    <property type="entry name" value="TumE"/>
    <property type="match status" value="1"/>
</dbReference>
<keyword evidence="2" id="KW-1185">Reference proteome</keyword>
<comment type="caution">
    <text evidence="1">The sequence shown here is derived from an EMBL/GenBank/DDBJ whole genome shotgun (WGS) entry which is preliminary data.</text>
</comment>
<dbReference type="eggNOG" id="ENOG5031EDU">
    <property type="taxonomic scope" value="Bacteria"/>
</dbReference>
<organism evidence="1 2">
    <name type="scientific">Crocosphaera chwakensis CCY0110</name>
    <dbReference type="NCBI Taxonomy" id="391612"/>
    <lineage>
        <taxon>Bacteria</taxon>
        <taxon>Bacillati</taxon>
        <taxon>Cyanobacteriota</taxon>
        <taxon>Cyanophyceae</taxon>
        <taxon>Oscillatoriophycideae</taxon>
        <taxon>Chroococcales</taxon>
        <taxon>Aphanothecaceae</taxon>
        <taxon>Crocosphaera</taxon>
        <taxon>Crocosphaera chwakensis</taxon>
    </lineage>
</organism>
<gene>
    <name evidence="1" type="ORF">CY0110_17352</name>
</gene>
<reference evidence="1 2" key="1">
    <citation type="submission" date="2007-03" db="EMBL/GenBank/DDBJ databases">
        <authorList>
            <person name="Stal L."/>
            <person name="Ferriera S."/>
            <person name="Johnson J."/>
            <person name="Kravitz S."/>
            <person name="Beeson K."/>
            <person name="Sutton G."/>
            <person name="Rogers Y.-H."/>
            <person name="Friedman R."/>
            <person name="Frazier M."/>
            <person name="Venter J.C."/>
        </authorList>
    </citation>
    <scope>NUCLEOTIDE SEQUENCE [LARGE SCALE GENOMIC DNA]</scope>
    <source>
        <strain evidence="1 2">CCY0110</strain>
    </source>
</reference>
<proteinExistence type="predicted"/>
<evidence type="ECO:0000313" key="2">
    <source>
        <dbReference type="Proteomes" id="UP000003781"/>
    </source>
</evidence>
<dbReference type="InterPro" id="IPR045397">
    <property type="entry name" value="TumE-like"/>
</dbReference>
<dbReference type="NCBIfam" id="NF045777">
    <property type="entry name" value="TumE"/>
    <property type="match status" value="1"/>
</dbReference>
<dbReference type="AlphaFoldDB" id="A3IIF2"/>
<protein>
    <submittedName>
        <fullName evidence="1">Uncharacterized protein</fullName>
    </submittedName>
</protein>
<evidence type="ECO:0000313" key="1">
    <source>
        <dbReference type="EMBL" id="EAZ93584.1"/>
    </source>
</evidence>
<dbReference type="RefSeq" id="WP_008273093.1">
    <property type="nucleotide sequence ID" value="NZ_AAXW01000002.1"/>
</dbReference>
<dbReference type="EMBL" id="AAXW01000002">
    <property type="protein sequence ID" value="EAZ93584.1"/>
    <property type="molecule type" value="Genomic_DNA"/>
</dbReference>
<accession>A3IIF2</accession>
<name>A3IIF2_9CHRO</name>
<sequence>MLHNLLSDYLNQIEQRIIFLQNTYVERYQEEILTSKRVNLRIRLRLNQTHLLEINEAIIIKDNQVKFLDYRYHFQDEENKLVFRYDSTPHFPNLSTFPHHKHLPNEVISSQKPDIIQVLT</sequence>